<dbReference type="Pfam" id="PF02630">
    <property type="entry name" value="SCO1-SenC"/>
    <property type="match status" value="1"/>
</dbReference>
<dbReference type="EMBL" id="OZ019898">
    <property type="protein sequence ID" value="CAK9228460.1"/>
    <property type="molecule type" value="Genomic_DNA"/>
</dbReference>
<dbReference type="PANTHER" id="PTHR12151:SF5">
    <property type="entry name" value="AT19154P"/>
    <property type="match status" value="1"/>
</dbReference>
<dbReference type="SUPFAM" id="SSF52833">
    <property type="entry name" value="Thioredoxin-like"/>
    <property type="match status" value="1"/>
</dbReference>
<name>A0ABP0URE0_9BRYO</name>
<proteinExistence type="inferred from homology"/>
<keyword evidence="2" id="KW-1133">Transmembrane helix</keyword>
<dbReference type="InterPro" id="IPR003782">
    <property type="entry name" value="SCO1/SenC"/>
</dbReference>
<keyword evidence="4" id="KW-1185">Reference proteome</keyword>
<dbReference type="InterPro" id="IPR036249">
    <property type="entry name" value="Thioredoxin-like_sf"/>
</dbReference>
<dbReference type="CDD" id="cd02968">
    <property type="entry name" value="SCO"/>
    <property type="match status" value="1"/>
</dbReference>
<dbReference type="Proteomes" id="UP001497512">
    <property type="component" value="Chromosome 6"/>
</dbReference>
<evidence type="ECO:0000313" key="3">
    <source>
        <dbReference type="EMBL" id="CAK9228460.1"/>
    </source>
</evidence>
<evidence type="ECO:0000313" key="4">
    <source>
        <dbReference type="Proteomes" id="UP001497512"/>
    </source>
</evidence>
<dbReference type="Gene3D" id="3.40.30.10">
    <property type="entry name" value="Glutaredoxin"/>
    <property type="match status" value="1"/>
</dbReference>
<feature type="transmembrane region" description="Helical" evidence="2">
    <location>
        <begin position="54"/>
        <end position="73"/>
    </location>
</feature>
<organism evidence="3 4">
    <name type="scientific">Sphagnum troendelagicum</name>
    <dbReference type="NCBI Taxonomy" id="128251"/>
    <lineage>
        <taxon>Eukaryota</taxon>
        <taxon>Viridiplantae</taxon>
        <taxon>Streptophyta</taxon>
        <taxon>Embryophyta</taxon>
        <taxon>Bryophyta</taxon>
        <taxon>Sphagnophytina</taxon>
        <taxon>Sphagnopsida</taxon>
        <taxon>Sphagnales</taxon>
        <taxon>Sphagnaceae</taxon>
        <taxon>Sphagnum</taxon>
    </lineage>
</organism>
<comment type="similarity">
    <text evidence="1">Belongs to the SCO1/2 family.</text>
</comment>
<evidence type="ECO:0000256" key="1">
    <source>
        <dbReference type="ARBA" id="ARBA00010996"/>
    </source>
</evidence>
<gene>
    <name evidence="3" type="ORF">CSSPTR1EN2_LOCUS19100</name>
</gene>
<evidence type="ECO:0000256" key="2">
    <source>
        <dbReference type="SAM" id="Phobius"/>
    </source>
</evidence>
<keyword evidence="2" id="KW-0472">Membrane</keyword>
<keyword evidence="2" id="KW-0812">Transmembrane</keyword>
<protein>
    <submittedName>
        <fullName evidence="3">Uncharacterized protein</fullName>
    </submittedName>
</protein>
<sequence length="231" mass="25956">MLIGKEFLVPTFLVSWRETRDPHFDPTHETSGSSENAEAAKNSEELQISLTRPVSWVSLALLVVTGIGLLLYWDQEKKWQLKAPIEALLKIAYTTMQSDGAAVVRTGPGVGKAAIGDICPDEVTKLAEAVDEIEKKVGKRILPVFLSIDPECDTGQWIQEYLLEFHPRLVGLTGSVKAIQEVAHEYHVYYMKTEDEGNDYLVDHSIFMYLMDPNMDFVKFFGKNYDAKALA</sequence>
<accession>A0ABP0URE0</accession>
<reference evidence="3" key="1">
    <citation type="submission" date="2024-02" db="EMBL/GenBank/DDBJ databases">
        <authorList>
            <consortium name="ELIXIR-Norway"/>
            <consortium name="Elixir Norway"/>
        </authorList>
    </citation>
    <scope>NUCLEOTIDE SEQUENCE</scope>
</reference>
<dbReference type="PANTHER" id="PTHR12151">
    <property type="entry name" value="ELECTRON TRANSPORT PROTIN SCO1/SENC FAMILY MEMBER"/>
    <property type="match status" value="1"/>
</dbReference>